<dbReference type="Proteomes" id="UP000316778">
    <property type="component" value="Unassembled WGS sequence"/>
</dbReference>
<dbReference type="GO" id="GO:0016832">
    <property type="term" value="F:aldehyde-lyase activity"/>
    <property type="evidence" value="ECO:0007669"/>
    <property type="project" value="TreeGrafter"/>
</dbReference>
<evidence type="ECO:0000313" key="11">
    <source>
        <dbReference type="Proteomes" id="UP000316778"/>
    </source>
</evidence>
<sequence length="234" mass="26211">MSRYQSIKEQAYEANMQLPKLGLVLFTFGNVSVVDRSAGVFAIKPSGVPYEQLKPDQIVVVDFDAKIVEGSNRPSSDTKTHAVLYRHWEHIGGIVHTHSTYATAWAQAQRDIPIFGTTHADHLTTDVPCAPPMSDEMIRGDYEHETGFQIINCFRERKLSCEEVEMVLVGNHAPFTWGRDAAKAVYNAAVLEEVARMALLTEQINPQAPRLKETLIKKHFERKHGPGAYYGQGC</sequence>
<comment type="caution">
    <text evidence="10">The sequence shown here is derived from an EMBL/GenBank/DDBJ whole genome shotgun (WGS) entry which is preliminary data.</text>
</comment>
<dbReference type="Gene3D" id="3.40.225.10">
    <property type="entry name" value="Class II aldolase/adducin N-terminal domain"/>
    <property type="match status" value="1"/>
</dbReference>
<comment type="catalytic activity">
    <reaction evidence="1">
        <text>L-ribulose 5-phosphate = D-xylulose 5-phosphate</text>
        <dbReference type="Rhea" id="RHEA:22368"/>
        <dbReference type="ChEBI" id="CHEBI:57737"/>
        <dbReference type="ChEBI" id="CHEBI:58226"/>
        <dbReference type="EC" id="5.1.3.4"/>
    </reaction>
</comment>
<evidence type="ECO:0000256" key="2">
    <source>
        <dbReference type="ARBA" id="ARBA00001947"/>
    </source>
</evidence>
<organism evidence="10 11">
    <name type="scientific">Chitinophaga japonensis</name>
    <name type="common">Flexibacter japonensis</name>
    <dbReference type="NCBI Taxonomy" id="104662"/>
    <lineage>
        <taxon>Bacteria</taxon>
        <taxon>Pseudomonadati</taxon>
        <taxon>Bacteroidota</taxon>
        <taxon>Chitinophagia</taxon>
        <taxon>Chitinophagales</taxon>
        <taxon>Chitinophagaceae</taxon>
        <taxon>Chitinophaga</taxon>
    </lineage>
</organism>
<dbReference type="EMBL" id="VLLG01000003">
    <property type="protein sequence ID" value="TWI89098.1"/>
    <property type="molecule type" value="Genomic_DNA"/>
</dbReference>
<evidence type="ECO:0000256" key="1">
    <source>
        <dbReference type="ARBA" id="ARBA00001726"/>
    </source>
</evidence>
<keyword evidence="8" id="KW-0119">Carbohydrate metabolism</keyword>
<evidence type="ECO:0000256" key="8">
    <source>
        <dbReference type="ARBA" id="ARBA00023277"/>
    </source>
</evidence>
<evidence type="ECO:0000256" key="3">
    <source>
        <dbReference type="ARBA" id="ARBA00010037"/>
    </source>
</evidence>
<evidence type="ECO:0000256" key="5">
    <source>
        <dbReference type="ARBA" id="ARBA00022723"/>
    </source>
</evidence>
<gene>
    <name evidence="10" type="ORF">LX66_3191</name>
</gene>
<dbReference type="GO" id="GO:0046872">
    <property type="term" value="F:metal ion binding"/>
    <property type="evidence" value="ECO:0007669"/>
    <property type="project" value="UniProtKB-KW"/>
</dbReference>
<dbReference type="GO" id="GO:0005829">
    <property type="term" value="C:cytosol"/>
    <property type="evidence" value="ECO:0007669"/>
    <property type="project" value="TreeGrafter"/>
</dbReference>
<comment type="similarity">
    <text evidence="3">Belongs to the aldolase class II family. AraD/FucA subfamily.</text>
</comment>
<dbReference type="FunFam" id="3.40.225.10:FF:000001">
    <property type="entry name" value="L-ribulose-5-phosphate 4-epimerase UlaF"/>
    <property type="match status" value="1"/>
</dbReference>
<keyword evidence="5" id="KW-0479">Metal-binding</keyword>
<dbReference type="NCBIfam" id="NF006047">
    <property type="entry name" value="PRK08193.1"/>
    <property type="match status" value="1"/>
</dbReference>
<dbReference type="PANTHER" id="PTHR22789:SF8">
    <property type="entry name" value="L-RIBULOSE-5-PHOSPHATE 4-EPIMERASE SGBE"/>
    <property type="match status" value="1"/>
</dbReference>
<keyword evidence="11" id="KW-1185">Reference proteome</keyword>
<proteinExistence type="inferred from homology"/>
<dbReference type="SUPFAM" id="SSF53639">
    <property type="entry name" value="AraD/HMP-PK domain-like"/>
    <property type="match status" value="1"/>
</dbReference>
<evidence type="ECO:0000256" key="7">
    <source>
        <dbReference type="ARBA" id="ARBA00023235"/>
    </source>
</evidence>
<evidence type="ECO:0000259" key="9">
    <source>
        <dbReference type="SMART" id="SM01007"/>
    </source>
</evidence>
<dbReference type="GO" id="GO:0008742">
    <property type="term" value="F:L-ribulose-phosphate 4-epimerase activity"/>
    <property type="evidence" value="ECO:0007669"/>
    <property type="project" value="UniProtKB-EC"/>
</dbReference>
<dbReference type="InterPro" id="IPR001303">
    <property type="entry name" value="Aldolase_II/adducin_N"/>
</dbReference>
<dbReference type="RefSeq" id="WP_145715171.1">
    <property type="nucleotide sequence ID" value="NZ_BAAAFY010000001.1"/>
</dbReference>
<dbReference type="SMART" id="SM01007">
    <property type="entry name" value="Aldolase_II"/>
    <property type="match status" value="1"/>
</dbReference>
<name>A0A562T762_CHIJA</name>
<keyword evidence="6" id="KW-0862">Zinc</keyword>
<dbReference type="PANTHER" id="PTHR22789">
    <property type="entry name" value="FUCULOSE PHOSPHATE ALDOLASE"/>
    <property type="match status" value="1"/>
</dbReference>
<dbReference type="Pfam" id="PF00596">
    <property type="entry name" value="Aldolase_II"/>
    <property type="match status" value="1"/>
</dbReference>
<comment type="cofactor">
    <cofactor evidence="2">
        <name>Zn(2+)</name>
        <dbReference type="ChEBI" id="CHEBI:29105"/>
    </cofactor>
</comment>
<evidence type="ECO:0000313" key="10">
    <source>
        <dbReference type="EMBL" id="TWI89098.1"/>
    </source>
</evidence>
<protein>
    <recommendedName>
        <fullName evidence="4">L-ribulose-5-phosphate 4-epimerase</fullName>
        <ecNumber evidence="4">5.1.3.4</ecNumber>
    </recommendedName>
</protein>
<dbReference type="GO" id="GO:0019323">
    <property type="term" value="P:pentose catabolic process"/>
    <property type="evidence" value="ECO:0007669"/>
    <property type="project" value="TreeGrafter"/>
</dbReference>
<dbReference type="InterPro" id="IPR050197">
    <property type="entry name" value="Aldolase_class_II_sugar_metab"/>
</dbReference>
<reference evidence="10 11" key="1">
    <citation type="journal article" date="2013" name="Stand. Genomic Sci.">
        <title>Genomic Encyclopedia of Type Strains, Phase I: The one thousand microbial genomes (KMG-I) project.</title>
        <authorList>
            <person name="Kyrpides N.C."/>
            <person name="Woyke T."/>
            <person name="Eisen J.A."/>
            <person name="Garrity G."/>
            <person name="Lilburn T.G."/>
            <person name="Beck B.J."/>
            <person name="Whitman W.B."/>
            <person name="Hugenholtz P."/>
            <person name="Klenk H.P."/>
        </authorList>
    </citation>
    <scope>NUCLEOTIDE SEQUENCE [LARGE SCALE GENOMIC DNA]</scope>
    <source>
        <strain evidence="10 11">DSM 13484</strain>
    </source>
</reference>
<dbReference type="OrthoDB" id="9786287at2"/>
<dbReference type="InterPro" id="IPR036409">
    <property type="entry name" value="Aldolase_II/adducin_N_sf"/>
</dbReference>
<dbReference type="AlphaFoldDB" id="A0A562T762"/>
<keyword evidence="7" id="KW-0413">Isomerase</keyword>
<feature type="domain" description="Class II aldolase/adducin N-terminal" evidence="9">
    <location>
        <begin position="9"/>
        <end position="199"/>
    </location>
</feature>
<evidence type="ECO:0000256" key="6">
    <source>
        <dbReference type="ARBA" id="ARBA00022833"/>
    </source>
</evidence>
<evidence type="ECO:0000256" key="4">
    <source>
        <dbReference type="ARBA" id="ARBA00013186"/>
    </source>
</evidence>
<accession>A0A562T762</accession>
<dbReference type="EC" id="5.1.3.4" evidence="4"/>